<dbReference type="PANTHER" id="PTHR11566">
    <property type="entry name" value="DYNAMIN"/>
    <property type="match status" value="1"/>
</dbReference>
<evidence type="ECO:0000313" key="3">
    <source>
        <dbReference type="EMBL" id="TCD61291.1"/>
    </source>
</evidence>
<comment type="caution">
    <text evidence="3">The sequence shown here is derived from an EMBL/GenBank/DDBJ whole genome shotgun (WGS) entry which is preliminary data.</text>
</comment>
<dbReference type="InterPro" id="IPR000375">
    <property type="entry name" value="Dynamin_stalk"/>
</dbReference>
<dbReference type="InterPro" id="IPR022812">
    <property type="entry name" value="Dynamin"/>
</dbReference>
<dbReference type="InterPro" id="IPR020850">
    <property type="entry name" value="GED_dom"/>
</dbReference>
<feature type="region of interest" description="Disordered" evidence="1">
    <location>
        <begin position="290"/>
        <end position="309"/>
    </location>
</feature>
<name>A0A4R0R2K1_9APHY</name>
<accession>A0A4R0R2K1</accession>
<reference evidence="3 4" key="1">
    <citation type="submission" date="2018-11" db="EMBL/GenBank/DDBJ databases">
        <title>Genome assembly of Steccherinum ochraceum LE-BIN_3174, the white-rot fungus of the Steccherinaceae family (The Residual Polyporoid clade, Polyporales, Basidiomycota).</title>
        <authorList>
            <person name="Fedorova T.V."/>
            <person name="Glazunova O.A."/>
            <person name="Landesman E.O."/>
            <person name="Moiseenko K.V."/>
            <person name="Psurtseva N.V."/>
            <person name="Savinova O.S."/>
            <person name="Shakhova N.V."/>
            <person name="Tyazhelova T.V."/>
            <person name="Vasina D.V."/>
        </authorList>
    </citation>
    <scope>NUCLEOTIDE SEQUENCE [LARGE SCALE GENOMIC DNA]</scope>
    <source>
        <strain evidence="3 4">LE-BIN_3174</strain>
    </source>
</reference>
<dbReference type="Pfam" id="PF01031">
    <property type="entry name" value="Dynamin_M"/>
    <property type="match status" value="1"/>
</dbReference>
<dbReference type="GO" id="GO:0003924">
    <property type="term" value="F:GTPase activity"/>
    <property type="evidence" value="ECO:0007669"/>
    <property type="project" value="TreeGrafter"/>
</dbReference>
<dbReference type="AlphaFoldDB" id="A0A4R0R2K1"/>
<dbReference type="Proteomes" id="UP000292702">
    <property type="component" value="Unassembled WGS sequence"/>
</dbReference>
<feature type="domain" description="GED" evidence="2">
    <location>
        <begin position="346"/>
        <end position="408"/>
    </location>
</feature>
<dbReference type="PROSITE" id="PS51388">
    <property type="entry name" value="GED"/>
    <property type="match status" value="1"/>
</dbReference>
<keyword evidence="4" id="KW-1185">Reference proteome</keyword>
<evidence type="ECO:0000259" key="2">
    <source>
        <dbReference type="PROSITE" id="PS51388"/>
    </source>
</evidence>
<dbReference type="EMBL" id="RWJN01000483">
    <property type="protein sequence ID" value="TCD61291.1"/>
    <property type="molecule type" value="Genomic_DNA"/>
</dbReference>
<evidence type="ECO:0000256" key="1">
    <source>
        <dbReference type="SAM" id="MobiDB-lite"/>
    </source>
</evidence>
<dbReference type="OrthoDB" id="5061070at2759"/>
<dbReference type="GO" id="GO:0005874">
    <property type="term" value="C:microtubule"/>
    <property type="evidence" value="ECO:0007669"/>
    <property type="project" value="TreeGrafter"/>
</dbReference>
<dbReference type="GO" id="GO:0016020">
    <property type="term" value="C:membrane"/>
    <property type="evidence" value="ECO:0007669"/>
    <property type="project" value="TreeGrafter"/>
</dbReference>
<feature type="region of interest" description="Disordered" evidence="1">
    <location>
        <begin position="256"/>
        <end position="276"/>
    </location>
</feature>
<dbReference type="STRING" id="92696.A0A4R0R2K1"/>
<sequence length="408" mass="45985">MHTNPLLPPADHGDWRQLDERPDASATLPRSLATEPVAFVVGLVSHFSSECQRLLNGDNESSGPRGFRQIFSDFKNDIVATTPYFIPLLHVNDLNIASVHRRDVELDDGDAERVWAAAARPVFFDDVSHHIEKSMTRELPGRIPYIAKVTFIQETQVSWKDATTDCFDKSVTCFAHLLADLVDSNFGQFPVLAAAIHQVFRELLHTTSQNAQAQLANIIEYECRWPYTQHDDDLLLLRERYMTKYKTFLRRQRDLNLSQSDQDQRDPTSSGSDYPASVFQSTLANAHDVQRQGEGLSDGGPTLSSTTMNQGQADDALLGLLRQMGYDRITLDDLEKLRLPDSRWKEMEFMADVKAYLDIASKRFTDVVPMTVDNALLRAFAQSAESVLRSELGLLTSDARGKCAEYLQ</sequence>
<dbReference type="GO" id="GO:0005737">
    <property type="term" value="C:cytoplasm"/>
    <property type="evidence" value="ECO:0007669"/>
    <property type="project" value="TreeGrafter"/>
</dbReference>
<dbReference type="GO" id="GO:0008017">
    <property type="term" value="F:microtubule binding"/>
    <property type="evidence" value="ECO:0007669"/>
    <property type="project" value="TreeGrafter"/>
</dbReference>
<organism evidence="3 4">
    <name type="scientific">Steccherinum ochraceum</name>
    <dbReference type="NCBI Taxonomy" id="92696"/>
    <lineage>
        <taxon>Eukaryota</taxon>
        <taxon>Fungi</taxon>
        <taxon>Dikarya</taxon>
        <taxon>Basidiomycota</taxon>
        <taxon>Agaricomycotina</taxon>
        <taxon>Agaricomycetes</taxon>
        <taxon>Polyporales</taxon>
        <taxon>Steccherinaceae</taxon>
        <taxon>Steccherinum</taxon>
    </lineage>
</organism>
<protein>
    <recommendedName>
        <fullName evidence="2">GED domain-containing protein</fullName>
    </recommendedName>
</protein>
<proteinExistence type="predicted"/>
<evidence type="ECO:0000313" key="4">
    <source>
        <dbReference type="Proteomes" id="UP000292702"/>
    </source>
</evidence>
<gene>
    <name evidence="3" type="ORF">EIP91_008672</name>
</gene>
<dbReference type="Gene3D" id="1.20.120.1240">
    <property type="entry name" value="Dynamin, middle domain"/>
    <property type="match status" value="1"/>
</dbReference>